<keyword evidence="3" id="KW-1185">Reference proteome</keyword>
<dbReference type="EMBL" id="VWSF01000037">
    <property type="protein sequence ID" value="KAA5538955.1"/>
    <property type="molecule type" value="Genomic_DNA"/>
</dbReference>
<name>A0A5M6D1H9_9BACT</name>
<evidence type="ECO:0008006" key="4">
    <source>
        <dbReference type="Google" id="ProtNLM"/>
    </source>
</evidence>
<comment type="caution">
    <text evidence="2">The sequence shown here is derived from an EMBL/GenBank/DDBJ whole genome shotgun (WGS) entry which is preliminary data.</text>
</comment>
<accession>A0A5M6D1H9</accession>
<evidence type="ECO:0000256" key="1">
    <source>
        <dbReference type="SAM" id="MobiDB-lite"/>
    </source>
</evidence>
<protein>
    <recommendedName>
        <fullName evidence="4">Transcriptional regulator</fullName>
    </recommendedName>
</protein>
<organism evidence="2 3">
    <name type="scientific">Adhaeribacter rhizoryzae</name>
    <dbReference type="NCBI Taxonomy" id="2607907"/>
    <lineage>
        <taxon>Bacteria</taxon>
        <taxon>Pseudomonadati</taxon>
        <taxon>Bacteroidota</taxon>
        <taxon>Cytophagia</taxon>
        <taxon>Cytophagales</taxon>
        <taxon>Hymenobacteraceae</taxon>
        <taxon>Adhaeribacter</taxon>
    </lineage>
</organism>
<evidence type="ECO:0000313" key="2">
    <source>
        <dbReference type="EMBL" id="KAA5538955.1"/>
    </source>
</evidence>
<feature type="region of interest" description="Disordered" evidence="1">
    <location>
        <begin position="70"/>
        <end position="89"/>
    </location>
</feature>
<dbReference type="Proteomes" id="UP000323426">
    <property type="component" value="Unassembled WGS sequence"/>
</dbReference>
<feature type="compositionally biased region" description="Polar residues" evidence="1">
    <location>
        <begin position="71"/>
        <end position="80"/>
    </location>
</feature>
<proteinExistence type="predicted"/>
<gene>
    <name evidence="2" type="ORF">F0145_25360</name>
</gene>
<evidence type="ECO:0000313" key="3">
    <source>
        <dbReference type="Proteomes" id="UP000323426"/>
    </source>
</evidence>
<reference evidence="2 3" key="1">
    <citation type="submission" date="2019-09" db="EMBL/GenBank/DDBJ databases">
        <title>Genome sequence and assembly of Adhaeribacter sp.</title>
        <authorList>
            <person name="Chhetri G."/>
        </authorList>
    </citation>
    <scope>NUCLEOTIDE SEQUENCE [LARGE SCALE GENOMIC DNA]</scope>
    <source>
        <strain evidence="2 3">DK36</strain>
    </source>
</reference>
<dbReference type="AlphaFoldDB" id="A0A5M6D1H9"/>
<sequence>MILNTLIKHETLIIGDLVKMVNPGILSEDNHLQYLLDELIQSGHIDMLDGIIPCTYTITDKGIKEGKRLTQEVQDANNRRPSWLKKAYN</sequence>